<evidence type="ECO:0000313" key="3">
    <source>
        <dbReference type="Proteomes" id="UP000256629"/>
    </source>
</evidence>
<evidence type="ECO:0000256" key="1">
    <source>
        <dbReference type="SAM" id="Phobius"/>
    </source>
</evidence>
<keyword evidence="1" id="KW-0812">Transmembrane</keyword>
<dbReference type="EMBL" id="QRDX01000030">
    <property type="protein sequence ID" value="RED43744.1"/>
    <property type="molecule type" value="Genomic_DNA"/>
</dbReference>
<protein>
    <submittedName>
        <fullName evidence="2">Uncharacterized protein</fullName>
    </submittedName>
</protein>
<proteinExistence type="predicted"/>
<feature type="transmembrane region" description="Helical" evidence="1">
    <location>
        <begin position="7"/>
        <end position="25"/>
    </location>
</feature>
<feature type="transmembrane region" description="Helical" evidence="1">
    <location>
        <begin position="37"/>
        <end position="54"/>
    </location>
</feature>
<gene>
    <name evidence="2" type="ORF">DFQ02_1302</name>
</gene>
<dbReference type="Proteomes" id="UP000256629">
    <property type="component" value="Unassembled WGS sequence"/>
</dbReference>
<name>A0A3D9H2M8_9FLAO</name>
<feature type="transmembrane region" description="Helical" evidence="1">
    <location>
        <begin position="100"/>
        <end position="120"/>
    </location>
</feature>
<dbReference type="RefSeq" id="WP_116525254.1">
    <property type="nucleotide sequence ID" value="NZ_QRDX01000030.1"/>
</dbReference>
<accession>A0A3D9H2M8</accession>
<organism evidence="2 3">
    <name type="scientific">Seonamhaeicola aphaedonensis</name>
    <dbReference type="NCBI Taxonomy" id="1461338"/>
    <lineage>
        <taxon>Bacteria</taxon>
        <taxon>Pseudomonadati</taxon>
        <taxon>Bacteroidota</taxon>
        <taxon>Flavobacteriia</taxon>
        <taxon>Flavobacteriales</taxon>
        <taxon>Flavobacteriaceae</taxon>
    </lineage>
</organism>
<feature type="transmembrane region" description="Helical" evidence="1">
    <location>
        <begin position="75"/>
        <end position="94"/>
    </location>
</feature>
<keyword evidence="1" id="KW-0472">Membrane</keyword>
<reference evidence="2 3" key="1">
    <citation type="submission" date="2018-07" db="EMBL/GenBank/DDBJ databases">
        <title>Genomic Encyclopedia of Type Strains, Phase III (KMG-III): the genomes of soil and plant-associated and newly described type strains.</title>
        <authorList>
            <person name="Whitman W."/>
        </authorList>
    </citation>
    <scope>NUCLEOTIDE SEQUENCE [LARGE SCALE GENOMIC DNA]</scope>
    <source>
        <strain evidence="2 3">CECT 8487</strain>
    </source>
</reference>
<evidence type="ECO:0000313" key="2">
    <source>
        <dbReference type="EMBL" id="RED43744.1"/>
    </source>
</evidence>
<comment type="caution">
    <text evidence="2">The sequence shown here is derived from an EMBL/GenBank/DDBJ whole genome shotgun (WGS) entry which is preliminary data.</text>
</comment>
<keyword evidence="3" id="KW-1185">Reference proteome</keyword>
<keyword evidence="1" id="KW-1133">Transmembrane helix</keyword>
<sequence>MKKRNPYLGTILIIGIVLLFQVKYVRELIDPIREYFPVLWIALIIWSIYGRIKYRNGKNVDQLRIPTNNDDYNKAVPFIFGIILSVGGILALKYFESEKIMWSLLLLTGILLLILGFLFVPSGIIEIKNNELSFENGARKQTIGIEKLNNIELKSSDIILTEKNEKKHYLNHMNLNESDYQKISEFINEKLNHKIEIKTYGNTVYN</sequence>
<dbReference type="AlphaFoldDB" id="A0A3D9H2M8"/>
<dbReference type="OrthoDB" id="1357677at2"/>